<keyword evidence="2" id="KW-0406">Ion transport</keyword>
<dbReference type="EMBL" id="JACOOL010000001">
    <property type="protein sequence ID" value="MBC5635678.1"/>
    <property type="molecule type" value="Genomic_DNA"/>
</dbReference>
<keyword evidence="3" id="KW-0812">Transmembrane</keyword>
<feature type="transmembrane region" description="Helical" evidence="3">
    <location>
        <begin position="74"/>
        <end position="95"/>
    </location>
</feature>
<proteinExistence type="predicted"/>
<dbReference type="Gene3D" id="1.20.20.10">
    <property type="entry name" value="F1F0 ATP synthase subunit C"/>
    <property type="match status" value="1"/>
</dbReference>
<dbReference type="InterPro" id="IPR035921">
    <property type="entry name" value="F/V-ATP_Csub_sf"/>
</dbReference>
<reference evidence="4" key="1">
    <citation type="submission" date="2020-08" db="EMBL/GenBank/DDBJ databases">
        <title>Genome public.</title>
        <authorList>
            <person name="Liu C."/>
            <person name="Sun Q."/>
        </authorList>
    </citation>
    <scope>NUCLEOTIDE SEQUENCE</scope>
    <source>
        <strain evidence="4">BX22</strain>
    </source>
</reference>
<accession>A0A923RGL9</accession>
<dbReference type="InterPro" id="IPR038662">
    <property type="entry name" value="ATP_synth_F0_csu_sf"/>
</dbReference>
<dbReference type="RefSeq" id="WP_186868368.1">
    <property type="nucleotide sequence ID" value="NZ_JACOOL010000001.1"/>
</dbReference>
<keyword evidence="3" id="KW-1133">Transmembrane helix</keyword>
<feature type="transmembrane region" description="Helical" evidence="3">
    <location>
        <begin position="43"/>
        <end position="62"/>
    </location>
</feature>
<dbReference type="SUPFAM" id="SSF81333">
    <property type="entry name" value="F1F0 ATP synthase subunit C"/>
    <property type="match status" value="1"/>
</dbReference>
<feature type="transmembrane region" description="Helical" evidence="3">
    <location>
        <begin position="6"/>
        <end position="22"/>
    </location>
</feature>
<sequence length="135" mass="14644">MSSAYLFAIAAILACVSILLVFKINIEKLKEYPENTAAIQTKFFIGVAIAEVIPMILVIFGMMDLTPVASIEELYIPGIIVIFALVFSPLFIFLQRSVGVPENAKQTVMTFSLIGIALANAIPLIALVSLIMILP</sequence>
<evidence type="ECO:0000313" key="4">
    <source>
        <dbReference type="EMBL" id="MBC5635678.1"/>
    </source>
</evidence>
<evidence type="ECO:0000313" key="5">
    <source>
        <dbReference type="Proteomes" id="UP000637359"/>
    </source>
</evidence>
<name>A0A923RGL9_9BACI</name>
<keyword evidence="1" id="KW-0375">Hydrogen ion transport</keyword>
<feature type="transmembrane region" description="Helical" evidence="3">
    <location>
        <begin position="107"/>
        <end position="134"/>
    </location>
</feature>
<dbReference type="Proteomes" id="UP000637359">
    <property type="component" value="Unassembled WGS sequence"/>
</dbReference>
<keyword evidence="5" id="KW-1185">Reference proteome</keyword>
<keyword evidence="2" id="KW-0813">Transport</keyword>
<dbReference type="AlphaFoldDB" id="A0A923RGL9"/>
<evidence type="ECO:0008006" key="6">
    <source>
        <dbReference type="Google" id="ProtNLM"/>
    </source>
</evidence>
<evidence type="ECO:0000256" key="1">
    <source>
        <dbReference type="ARBA" id="ARBA00022781"/>
    </source>
</evidence>
<gene>
    <name evidence="4" type="ORF">H8S33_02450</name>
</gene>
<evidence type="ECO:0000256" key="2">
    <source>
        <dbReference type="ARBA" id="ARBA00023065"/>
    </source>
</evidence>
<protein>
    <recommendedName>
        <fullName evidence="6">F0F1 ATP synthase subunit C</fullName>
    </recommendedName>
</protein>
<organism evidence="4 5">
    <name type="scientific">Ornithinibacillus hominis</name>
    <dbReference type="NCBI Taxonomy" id="2763055"/>
    <lineage>
        <taxon>Bacteria</taxon>
        <taxon>Bacillati</taxon>
        <taxon>Bacillota</taxon>
        <taxon>Bacilli</taxon>
        <taxon>Bacillales</taxon>
        <taxon>Bacillaceae</taxon>
        <taxon>Ornithinibacillus</taxon>
    </lineage>
</organism>
<dbReference type="GO" id="GO:1902600">
    <property type="term" value="P:proton transmembrane transport"/>
    <property type="evidence" value="ECO:0007669"/>
    <property type="project" value="UniProtKB-KW"/>
</dbReference>
<keyword evidence="3" id="KW-0472">Membrane</keyword>
<comment type="caution">
    <text evidence="4">The sequence shown here is derived from an EMBL/GenBank/DDBJ whole genome shotgun (WGS) entry which is preliminary data.</text>
</comment>
<evidence type="ECO:0000256" key="3">
    <source>
        <dbReference type="SAM" id="Phobius"/>
    </source>
</evidence>